<reference evidence="2 3" key="1">
    <citation type="journal article" date="2010" name="Stand. Genomic Sci.">
        <title>Complete genome sequence of Haliangium ochraceum type strain (SMP-2).</title>
        <authorList>
            <consortium name="US DOE Joint Genome Institute (JGI-PGF)"/>
            <person name="Ivanova N."/>
            <person name="Daum C."/>
            <person name="Lang E."/>
            <person name="Abt B."/>
            <person name="Kopitz M."/>
            <person name="Saunders E."/>
            <person name="Lapidus A."/>
            <person name="Lucas S."/>
            <person name="Glavina Del Rio T."/>
            <person name="Nolan M."/>
            <person name="Tice H."/>
            <person name="Copeland A."/>
            <person name="Cheng J.F."/>
            <person name="Chen F."/>
            <person name="Bruce D."/>
            <person name="Goodwin L."/>
            <person name="Pitluck S."/>
            <person name="Mavromatis K."/>
            <person name="Pati A."/>
            <person name="Mikhailova N."/>
            <person name="Chen A."/>
            <person name="Palaniappan K."/>
            <person name="Land M."/>
            <person name="Hauser L."/>
            <person name="Chang Y.J."/>
            <person name="Jeffries C.D."/>
            <person name="Detter J.C."/>
            <person name="Brettin T."/>
            <person name="Rohde M."/>
            <person name="Goker M."/>
            <person name="Bristow J."/>
            <person name="Markowitz V."/>
            <person name="Eisen J.A."/>
            <person name="Hugenholtz P."/>
            <person name="Kyrpides N.C."/>
            <person name="Klenk H.P."/>
        </authorList>
    </citation>
    <scope>NUCLEOTIDE SEQUENCE [LARGE SCALE GENOMIC DNA]</scope>
    <source>
        <strain evidence="3">DSM 14365 / CIP 107738 / JCM 11303 / AJ 13395 / SMP-2</strain>
    </source>
</reference>
<proteinExistence type="predicted"/>
<dbReference type="eggNOG" id="COG3055">
    <property type="taxonomic scope" value="Bacteria"/>
</dbReference>
<dbReference type="KEGG" id="hoh:Hoch_6539"/>
<sequence length="666" mass="67628">MKTESSNGIEQFKTRKGRQSVYTNPLRLLAAMALAAMVSACAIDAPGGADTSAGIAAEPAGTCEHEPCEAGGPLDPACDDCVLTVCDEDAFCCEVEWDDLCVENAEILCGLDCGIEECEHDVCVTGTPLSETCDPCVTQVCDANAACCSTGWDDSCVAAAEALCGVDCGVAPVCGDGTCDAAAGEDCTTCEVDCGPCGGECEHDLCDAGTPLDPSCDTCVADVCELDSFCCEVEWDDVCVGLAVDTCGIDCGVEPGCGDGVCDPSLGEDCNTCSADCGPCGGECEHGFCDIGPPLDPTCDTCAADVCAADDFCCTVEWDDVCVGLAVDLCGVDCGVEPGCGDGVCDPSVGEDCNTCSADCGPCGGECEHDFCDAGAPLDPACDTCAADVCAIDDFCCTVEWDDVCVGLAEDTCGLDCGGAGECEHDLCEAGSPLEPTCDACVAGVCAQDSFCCDEAWDASCVAAAEALCGLECGGGECEHDLCEAGTPLDPTCDECVNEVCAIDSFCCEVEWDDLCVGLAEDTCGLDCGGGGDECEHGLCETGAPLDPTCDDCAQTVCDADSFCCEVAWDGICVGLAESLCGIECTAPPECGDGVCEGDENCVTCASDCGECAECPHDVCESGAAMPFGCNTCVPIICKIDSFCCDVSWDSLCVGLVPEHCGRSCE</sequence>
<keyword evidence="3" id="KW-1185">Reference proteome</keyword>
<keyword evidence="1" id="KW-0732">Signal</keyword>
<evidence type="ECO:0000313" key="2">
    <source>
        <dbReference type="EMBL" id="ACY19008.1"/>
    </source>
</evidence>
<name>D0LRL6_HALO1</name>
<feature type="chain" id="PRO_5003011480" evidence="1">
    <location>
        <begin position="43"/>
        <end position="666"/>
    </location>
</feature>
<evidence type="ECO:0000256" key="1">
    <source>
        <dbReference type="SAM" id="SignalP"/>
    </source>
</evidence>
<organism evidence="2 3">
    <name type="scientific">Haliangium ochraceum (strain DSM 14365 / JCM 11303 / SMP-2)</name>
    <dbReference type="NCBI Taxonomy" id="502025"/>
    <lineage>
        <taxon>Bacteria</taxon>
        <taxon>Pseudomonadati</taxon>
        <taxon>Myxococcota</taxon>
        <taxon>Polyangia</taxon>
        <taxon>Haliangiales</taxon>
        <taxon>Kofleriaceae</taxon>
        <taxon>Haliangium</taxon>
    </lineage>
</organism>
<dbReference type="AlphaFoldDB" id="D0LRL6"/>
<gene>
    <name evidence="2" type="ordered locus">Hoch_6539</name>
</gene>
<dbReference type="STRING" id="502025.Hoch_6539"/>
<evidence type="ECO:0000313" key="3">
    <source>
        <dbReference type="Proteomes" id="UP000001880"/>
    </source>
</evidence>
<feature type="signal peptide" evidence="1">
    <location>
        <begin position="1"/>
        <end position="42"/>
    </location>
</feature>
<dbReference type="EMBL" id="CP001804">
    <property type="protein sequence ID" value="ACY19008.1"/>
    <property type="molecule type" value="Genomic_DNA"/>
</dbReference>
<accession>D0LRL6</accession>
<protein>
    <submittedName>
        <fullName evidence="2">Uncharacterized protein</fullName>
    </submittedName>
</protein>
<dbReference type="HOGENOM" id="CLU_412046_0_0_7"/>
<dbReference type="Proteomes" id="UP000001880">
    <property type="component" value="Chromosome"/>
</dbReference>